<dbReference type="InterPro" id="IPR001753">
    <property type="entry name" value="Enoyl-CoA_hydra/iso"/>
</dbReference>
<dbReference type="PANTHER" id="PTHR42964">
    <property type="entry name" value="ENOYL-COA HYDRATASE"/>
    <property type="match status" value="1"/>
</dbReference>
<evidence type="ECO:0000313" key="3">
    <source>
        <dbReference type="EMBL" id="MBL1111693.1"/>
    </source>
</evidence>
<protein>
    <submittedName>
        <fullName evidence="3">Enoyl-CoA hydratase/isomerase family protein</fullName>
    </submittedName>
</protein>
<dbReference type="InterPro" id="IPR029045">
    <property type="entry name" value="ClpP/crotonase-like_dom_sf"/>
</dbReference>
<name>A0ABS1PH16_9ACTN</name>
<keyword evidence="4" id="KW-1185">Reference proteome</keyword>
<dbReference type="PANTHER" id="PTHR42964:SF1">
    <property type="entry name" value="POLYKETIDE BIOSYNTHESIS ENOYL-COA HYDRATASE PKSH-RELATED"/>
    <property type="match status" value="1"/>
</dbReference>
<dbReference type="SUPFAM" id="SSF52096">
    <property type="entry name" value="ClpP/crotonase"/>
    <property type="match status" value="1"/>
</dbReference>
<reference evidence="3 4" key="1">
    <citation type="submission" date="2021-01" db="EMBL/GenBank/DDBJ databases">
        <title>WGS of actinomycetes isolated from Thailand.</title>
        <authorList>
            <person name="Thawai C."/>
        </authorList>
    </citation>
    <scope>NUCLEOTIDE SEQUENCE [LARGE SCALE GENOMIC DNA]</scope>
    <source>
        <strain evidence="3 4">CA3R110</strain>
    </source>
</reference>
<dbReference type="Pfam" id="PF00378">
    <property type="entry name" value="ECH_1"/>
    <property type="match status" value="1"/>
</dbReference>
<dbReference type="CDD" id="cd06558">
    <property type="entry name" value="crotonase-like"/>
    <property type="match status" value="1"/>
</dbReference>
<dbReference type="InterPro" id="IPR051683">
    <property type="entry name" value="Enoyl-CoA_Hydratase/Isomerase"/>
</dbReference>
<dbReference type="EMBL" id="JAERRG010000001">
    <property type="protein sequence ID" value="MBL1111693.1"/>
    <property type="molecule type" value="Genomic_DNA"/>
</dbReference>
<dbReference type="InterPro" id="IPR018376">
    <property type="entry name" value="Enoyl-CoA_hyd/isom_CS"/>
</dbReference>
<comment type="caution">
    <text evidence="3">The sequence shown here is derived from an EMBL/GenBank/DDBJ whole genome shotgun (WGS) entry which is preliminary data.</text>
</comment>
<proteinExistence type="inferred from homology"/>
<gene>
    <name evidence="3" type="ORF">JK364_04605</name>
</gene>
<evidence type="ECO:0000256" key="1">
    <source>
        <dbReference type="ARBA" id="ARBA00005254"/>
    </source>
</evidence>
<comment type="similarity">
    <text evidence="1 2">Belongs to the enoyl-CoA hydratase/isomerase family.</text>
</comment>
<dbReference type="Proteomes" id="UP000621510">
    <property type="component" value="Unassembled WGS sequence"/>
</dbReference>
<evidence type="ECO:0000313" key="4">
    <source>
        <dbReference type="Proteomes" id="UP000621510"/>
    </source>
</evidence>
<dbReference type="PROSITE" id="PS00166">
    <property type="entry name" value="ENOYL_COA_HYDRATASE"/>
    <property type="match status" value="1"/>
</dbReference>
<sequence>MRPDHAPPSPVRLERDGALVKIVLAHGHTGNAFDLGFVRALRDAVAQLVRWTGEPDSEKVGAVLLRAEGLNFSVGGDLRAFVAEQDAVGRYVREVADTAHEAVLGLAGLYVPMVAGVQGAVAGGAVGFTLTADLVVAARGAKVRLGYTALGLTPDCGASWLLPRLLGERRALDLLLTNRVLPAAEAEAWGLVNRVVDDAELPSAAGALARSLADGHGLALSRAKLLVRGDRLDGLRDHLECEAEFIAAAGSRPRTRRAMENFLSGTRSEEERRAR</sequence>
<accession>A0ABS1PH16</accession>
<dbReference type="Gene3D" id="3.90.226.10">
    <property type="entry name" value="2-enoyl-CoA Hydratase, Chain A, domain 1"/>
    <property type="match status" value="1"/>
</dbReference>
<evidence type="ECO:0000256" key="2">
    <source>
        <dbReference type="RuleBase" id="RU003707"/>
    </source>
</evidence>
<organism evidence="3 4">
    <name type="scientific">Streptomyces endocoffeicus</name>
    <dbReference type="NCBI Taxonomy" id="2898945"/>
    <lineage>
        <taxon>Bacteria</taxon>
        <taxon>Bacillati</taxon>
        <taxon>Actinomycetota</taxon>
        <taxon>Actinomycetes</taxon>
        <taxon>Kitasatosporales</taxon>
        <taxon>Streptomycetaceae</taxon>
        <taxon>Streptomyces</taxon>
    </lineage>
</organism>